<comment type="catalytic activity">
    <reaction evidence="1">
        <text>Hydrolysis of proteins with broad specificity similar to that of pepsin A, preferring hydrophobic residues at P1 and P1'. Clots milk and activates trypsinogen. Does not cleave 4-Gln-|-His-5, but does cleave 10-His-|-Leu-11 and 12-Val-|-Glu-13 in B chain of insulin.</text>
        <dbReference type="EC" id="3.4.23.21"/>
    </reaction>
</comment>
<evidence type="ECO:0000313" key="15">
    <source>
        <dbReference type="EMBL" id="ORX57532.1"/>
    </source>
</evidence>
<feature type="signal peptide" evidence="13">
    <location>
        <begin position="1"/>
        <end position="19"/>
    </location>
</feature>
<keyword evidence="5 13" id="KW-0732">Signal</keyword>
<dbReference type="FunFam" id="2.40.70.10:FF:000115">
    <property type="entry name" value="Lysosomal aspartic protease"/>
    <property type="match status" value="1"/>
</dbReference>
<accession>A0A1X2GN96</accession>
<dbReference type="InterPro" id="IPR021109">
    <property type="entry name" value="Peptidase_aspartic_dom_sf"/>
</dbReference>
<evidence type="ECO:0000256" key="13">
    <source>
        <dbReference type="SAM" id="SignalP"/>
    </source>
</evidence>
<dbReference type="InterPro" id="IPR001461">
    <property type="entry name" value="Aspartic_peptidase_A1"/>
</dbReference>
<organism evidence="15 16">
    <name type="scientific">Hesseltinella vesiculosa</name>
    <dbReference type="NCBI Taxonomy" id="101127"/>
    <lineage>
        <taxon>Eukaryota</taxon>
        <taxon>Fungi</taxon>
        <taxon>Fungi incertae sedis</taxon>
        <taxon>Mucoromycota</taxon>
        <taxon>Mucoromycotina</taxon>
        <taxon>Mucoromycetes</taxon>
        <taxon>Mucorales</taxon>
        <taxon>Cunninghamellaceae</taxon>
        <taxon>Hesseltinella</taxon>
    </lineage>
</organism>
<evidence type="ECO:0000256" key="3">
    <source>
        <dbReference type="ARBA" id="ARBA00013205"/>
    </source>
</evidence>
<dbReference type="PROSITE" id="PS51767">
    <property type="entry name" value="PEPTIDASE_A1"/>
    <property type="match status" value="1"/>
</dbReference>
<dbReference type="AlphaFoldDB" id="A0A1X2GN96"/>
<feature type="chain" id="PRO_5010853616" description="rhizopuspepsin" evidence="13">
    <location>
        <begin position="20"/>
        <end position="396"/>
    </location>
</feature>
<name>A0A1X2GN96_9FUNG</name>
<dbReference type="GO" id="GO:0004190">
    <property type="term" value="F:aspartic-type endopeptidase activity"/>
    <property type="evidence" value="ECO:0007669"/>
    <property type="project" value="UniProtKB-KW"/>
</dbReference>
<protein>
    <recommendedName>
        <fullName evidence="3">rhizopuspepsin</fullName>
        <ecNumber evidence="3">3.4.23.21</ecNumber>
    </recommendedName>
</protein>
<dbReference type="GO" id="GO:0006508">
    <property type="term" value="P:proteolysis"/>
    <property type="evidence" value="ECO:0007669"/>
    <property type="project" value="UniProtKB-KW"/>
</dbReference>
<evidence type="ECO:0000256" key="6">
    <source>
        <dbReference type="ARBA" id="ARBA00022750"/>
    </source>
</evidence>
<dbReference type="PRINTS" id="PR00792">
    <property type="entry name" value="PEPSIN"/>
</dbReference>
<dbReference type="PANTHER" id="PTHR47966:SF1">
    <property type="entry name" value="ASPARTYL PROTEINASE"/>
    <property type="match status" value="1"/>
</dbReference>
<dbReference type="InterPro" id="IPR001969">
    <property type="entry name" value="Aspartic_peptidase_AS"/>
</dbReference>
<evidence type="ECO:0000256" key="9">
    <source>
        <dbReference type="ARBA" id="ARBA00023157"/>
    </source>
</evidence>
<feature type="active site" evidence="10">
    <location>
        <position position="98"/>
    </location>
</feature>
<dbReference type="SUPFAM" id="SSF50630">
    <property type="entry name" value="Acid proteases"/>
    <property type="match status" value="1"/>
</dbReference>
<gene>
    <name evidence="15" type="ORF">DM01DRAFT_1334144</name>
</gene>
<dbReference type="InterPro" id="IPR033121">
    <property type="entry name" value="PEPTIDASE_A1"/>
</dbReference>
<evidence type="ECO:0000256" key="5">
    <source>
        <dbReference type="ARBA" id="ARBA00022729"/>
    </source>
</evidence>
<dbReference type="EC" id="3.4.23.21" evidence="3"/>
<keyword evidence="4 12" id="KW-0645">Protease</keyword>
<reference evidence="15 16" key="1">
    <citation type="submission" date="2016-07" db="EMBL/GenBank/DDBJ databases">
        <title>Pervasive Adenine N6-methylation of Active Genes in Fungi.</title>
        <authorList>
            <consortium name="DOE Joint Genome Institute"/>
            <person name="Mondo S.J."/>
            <person name="Dannebaum R.O."/>
            <person name="Kuo R.C."/>
            <person name="Labutti K."/>
            <person name="Haridas S."/>
            <person name="Kuo A."/>
            <person name="Salamov A."/>
            <person name="Ahrendt S.R."/>
            <person name="Lipzen A."/>
            <person name="Sullivan W."/>
            <person name="Andreopoulos W.B."/>
            <person name="Clum A."/>
            <person name="Lindquist E."/>
            <person name="Daum C."/>
            <person name="Ramamoorthy G.K."/>
            <person name="Gryganskyi A."/>
            <person name="Culley D."/>
            <person name="Magnuson J.K."/>
            <person name="James T.Y."/>
            <person name="O'Malley M.A."/>
            <person name="Stajich J.E."/>
            <person name="Spatafora J.W."/>
            <person name="Visel A."/>
            <person name="Grigoriev I.V."/>
        </authorList>
    </citation>
    <scope>NUCLEOTIDE SEQUENCE [LARGE SCALE GENOMIC DNA]</scope>
    <source>
        <strain evidence="15 16">NRRL 3301</strain>
    </source>
</reference>
<keyword evidence="8" id="KW-0865">Zymogen</keyword>
<sequence length="396" mass="42513">MKFIATISIALATVGLVSSVPVESNKMLRIPVTRNPDFTFQDAAAKARARYSPHHLVARWNTNTTGGVVIVKNQQQDSAYYGTVQLGTPPQNLTVDFDTGSSDFWVASTDCKTCKDGRPIYDPTKSSTYQKDGRKWTITYEDNSSSSGYTGYDTLTLAGKKINHQLVELATQVSSQFQKLNTLSGLLGLAFDTIATVKGTVTPMDNLIQQKLITHPVFGVYLGKNGKNGEYIFGGYDQAHIKGNLTTVPVDTTHGVWEINVSSLSAGSKPVTSTPFNAILDTGTSILVATNTIATEIGNAYSAKLDSQSGLYTVSCNAASSLPALTFKIGSGTFEVPSDSLIFYQDKASNTCYLALQNAGSDNQLPFVILGDTFLKNNYVIFDAGATPKVQIAASQ</sequence>
<keyword evidence="7 12" id="KW-0378">Hydrolase</keyword>
<evidence type="ECO:0000256" key="7">
    <source>
        <dbReference type="ARBA" id="ARBA00022801"/>
    </source>
</evidence>
<evidence type="ECO:0000259" key="14">
    <source>
        <dbReference type="PROSITE" id="PS51767"/>
    </source>
</evidence>
<evidence type="ECO:0000256" key="11">
    <source>
        <dbReference type="PIRSR" id="PIRSR601461-2"/>
    </source>
</evidence>
<keyword evidence="9 11" id="KW-1015">Disulfide bond</keyword>
<dbReference type="OrthoDB" id="2747330at2759"/>
<proteinExistence type="inferred from homology"/>
<feature type="domain" description="Peptidase A1" evidence="14">
    <location>
        <begin position="80"/>
        <end position="393"/>
    </location>
</feature>
<dbReference type="PROSITE" id="PS00141">
    <property type="entry name" value="ASP_PROTEASE"/>
    <property type="match status" value="2"/>
</dbReference>
<dbReference type="PANTHER" id="PTHR47966">
    <property type="entry name" value="BETA-SITE APP-CLEAVING ENZYME, ISOFORM A-RELATED"/>
    <property type="match status" value="1"/>
</dbReference>
<evidence type="ECO:0000256" key="12">
    <source>
        <dbReference type="RuleBase" id="RU000454"/>
    </source>
</evidence>
<evidence type="ECO:0000256" key="2">
    <source>
        <dbReference type="ARBA" id="ARBA00007447"/>
    </source>
</evidence>
<evidence type="ECO:0000256" key="4">
    <source>
        <dbReference type="ARBA" id="ARBA00022670"/>
    </source>
</evidence>
<keyword evidence="16" id="KW-1185">Reference proteome</keyword>
<dbReference type="Pfam" id="PF00026">
    <property type="entry name" value="Asp"/>
    <property type="match status" value="1"/>
</dbReference>
<keyword evidence="6 12" id="KW-0064">Aspartyl protease</keyword>
<comment type="similarity">
    <text evidence="2 12">Belongs to the peptidase A1 family.</text>
</comment>
<dbReference type="Gene3D" id="2.40.70.10">
    <property type="entry name" value="Acid Proteases"/>
    <property type="match status" value="2"/>
</dbReference>
<dbReference type="EMBL" id="MCGT01000008">
    <property type="protein sequence ID" value="ORX57532.1"/>
    <property type="molecule type" value="Genomic_DNA"/>
</dbReference>
<dbReference type="STRING" id="101127.A0A1X2GN96"/>
<comment type="caution">
    <text evidence="15">The sequence shown here is derived from an EMBL/GenBank/DDBJ whole genome shotgun (WGS) entry which is preliminary data.</text>
</comment>
<evidence type="ECO:0000256" key="1">
    <source>
        <dbReference type="ARBA" id="ARBA00001130"/>
    </source>
</evidence>
<evidence type="ECO:0000256" key="8">
    <source>
        <dbReference type="ARBA" id="ARBA00023145"/>
    </source>
</evidence>
<evidence type="ECO:0000256" key="10">
    <source>
        <dbReference type="PIRSR" id="PIRSR601461-1"/>
    </source>
</evidence>
<evidence type="ECO:0000313" key="16">
    <source>
        <dbReference type="Proteomes" id="UP000242146"/>
    </source>
</evidence>
<dbReference type="Proteomes" id="UP000242146">
    <property type="component" value="Unassembled WGS sequence"/>
</dbReference>
<feature type="active site" evidence="10">
    <location>
        <position position="281"/>
    </location>
</feature>
<feature type="disulfide bond" evidence="11">
    <location>
        <begin position="316"/>
        <end position="352"/>
    </location>
</feature>